<dbReference type="PANTHER" id="PTHR43221">
    <property type="entry name" value="PROTEASE HTPX"/>
    <property type="match status" value="1"/>
</dbReference>
<evidence type="ECO:0000256" key="11">
    <source>
        <dbReference type="SAM" id="Phobius"/>
    </source>
</evidence>
<comment type="caution">
    <text evidence="13">The sequence shown here is derived from an EMBL/GenBank/DDBJ whole genome shotgun (WGS) entry which is preliminary data.</text>
</comment>
<feature type="transmembrane region" description="Helical" evidence="11">
    <location>
        <begin position="61"/>
        <end position="84"/>
    </location>
</feature>
<evidence type="ECO:0000259" key="12">
    <source>
        <dbReference type="Pfam" id="PF01435"/>
    </source>
</evidence>
<evidence type="ECO:0000256" key="7">
    <source>
        <dbReference type="ARBA" id="ARBA00022833"/>
    </source>
</evidence>
<dbReference type="EMBL" id="VRZA01000011">
    <property type="protein sequence ID" value="TXS89233.1"/>
    <property type="molecule type" value="Genomic_DNA"/>
</dbReference>
<keyword evidence="8 11" id="KW-1133">Transmembrane helix</keyword>
<dbReference type="Pfam" id="PF01435">
    <property type="entry name" value="Peptidase_M48"/>
    <property type="match status" value="1"/>
</dbReference>
<dbReference type="Gene3D" id="3.30.2010.10">
    <property type="entry name" value="Metalloproteases ('zincins'), catalytic domain"/>
    <property type="match status" value="1"/>
</dbReference>
<organism evidence="13 14">
    <name type="scientific">Parahaliea maris</name>
    <dbReference type="NCBI Taxonomy" id="2716870"/>
    <lineage>
        <taxon>Bacteria</taxon>
        <taxon>Pseudomonadati</taxon>
        <taxon>Pseudomonadota</taxon>
        <taxon>Gammaproteobacteria</taxon>
        <taxon>Cellvibrionales</taxon>
        <taxon>Halieaceae</taxon>
        <taxon>Parahaliea</taxon>
    </lineage>
</organism>
<evidence type="ECO:0000256" key="9">
    <source>
        <dbReference type="ARBA" id="ARBA00023049"/>
    </source>
</evidence>
<evidence type="ECO:0000256" key="2">
    <source>
        <dbReference type="ARBA" id="ARBA00022475"/>
    </source>
</evidence>
<dbReference type="InterPro" id="IPR001915">
    <property type="entry name" value="Peptidase_M48"/>
</dbReference>
<gene>
    <name evidence="13" type="ORF">FV139_20030</name>
</gene>
<dbReference type="RefSeq" id="WP_148070275.1">
    <property type="nucleotide sequence ID" value="NZ_VRZA01000011.1"/>
</dbReference>
<evidence type="ECO:0000256" key="8">
    <source>
        <dbReference type="ARBA" id="ARBA00022989"/>
    </source>
</evidence>
<dbReference type="CDD" id="cd07340">
    <property type="entry name" value="M48B_Htpx_like"/>
    <property type="match status" value="1"/>
</dbReference>
<keyword evidence="4 11" id="KW-0812">Transmembrane</keyword>
<dbReference type="GO" id="GO:0046872">
    <property type="term" value="F:metal ion binding"/>
    <property type="evidence" value="ECO:0007669"/>
    <property type="project" value="UniProtKB-KW"/>
</dbReference>
<accession>A0A5C8ZL92</accession>
<dbReference type="Proteomes" id="UP000321039">
    <property type="component" value="Unassembled WGS sequence"/>
</dbReference>
<keyword evidence="7" id="KW-0862">Zinc</keyword>
<evidence type="ECO:0000256" key="1">
    <source>
        <dbReference type="ARBA" id="ARBA00001947"/>
    </source>
</evidence>
<feature type="domain" description="Peptidase M48" evidence="12">
    <location>
        <begin position="119"/>
        <end position="335"/>
    </location>
</feature>
<keyword evidence="5" id="KW-0479">Metal-binding</keyword>
<feature type="transmembrane region" description="Helical" evidence="11">
    <location>
        <begin position="233"/>
        <end position="255"/>
    </location>
</feature>
<dbReference type="PANTHER" id="PTHR43221:SF2">
    <property type="entry name" value="PROTEASE HTPX HOMOLOG"/>
    <property type="match status" value="1"/>
</dbReference>
<keyword evidence="6" id="KW-0378">Hydrolase</keyword>
<comment type="cofactor">
    <cofactor evidence="1">
        <name>Zn(2+)</name>
        <dbReference type="ChEBI" id="CHEBI:29105"/>
    </cofactor>
</comment>
<keyword evidence="3" id="KW-0645">Protease</keyword>
<keyword evidence="2" id="KW-1003">Cell membrane</keyword>
<dbReference type="GO" id="GO:0006508">
    <property type="term" value="P:proteolysis"/>
    <property type="evidence" value="ECO:0007669"/>
    <property type="project" value="UniProtKB-KW"/>
</dbReference>
<sequence length="651" mass="70930">MDFFQHQDIARRNARLLTVLFLIAVLLLILLTNAVVAGFLFFNQDYNVYNGSNDAQGFFSFFSWARFGGIGVAITATVAFVIMLKWFQLSTGGKVVAEAMGGTRLLPQTRDRFERRCLNVVEEMALAANMPVPAVYVLNGERGINAFAAGITPADAVVAVTRGTLEHLKRHELQGVIAHEFSHILNGDMRLNIRLAAMLKGITFVGDVGHFLLRSSNRVRTGARARSGEGTAGLPVLGLALLVLGWIGGLAAGFIKAAISRQKEFLADACAVQYTRDPEGIGDALKVIGGYLPGTLVHAARAAEMSHIFFGQIEHSLWQLFATHPPLEQRIRKIDPRWDGSYIERQIQQYPTEPTRPGSGAVGVGRATLVAAAIAGAALEDEEQEADSDTQEQAAAQRYQLPLAFVQQAHNPVGAQALTLALLIATDTEVRDRQLQHVEATGIQGLSDLVHTLAPGVAELQSSQRLPLVELCLPALKSISADQYQAYKRCLLQLIRADQRTDLLEWCLFQLLRHYLDPEFFRVKPSRPRYARLGRVSRALAVVLSVLARESSEDPERALALAAGELELPKLALLPPEESGVAEFSKAVATLADCYPLLKPRILKAMALVAGMDQSITGAEREIIHSVAAVMDCPVPDESAWISRATTTDSP</sequence>
<dbReference type="InterPro" id="IPR050083">
    <property type="entry name" value="HtpX_protease"/>
</dbReference>
<evidence type="ECO:0000256" key="10">
    <source>
        <dbReference type="ARBA" id="ARBA00023136"/>
    </source>
</evidence>
<name>A0A5C8ZL92_9GAMM</name>
<evidence type="ECO:0000256" key="3">
    <source>
        <dbReference type="ARBA" id="ARBA00022670"/>
    </source>
</evidence>
<evidence type="ECO:0000313" key="13">
    <source>
        <dbReference type="EMBL" id="TXS89233.1"/>
    </source>
</evidence>
<dbReference type="AlphaFoldDB" id="A0A5C8ZL92"/>
<evidence type="ECO:0000256" key="4">
    <source>
        <dbReference type="ARBA" id="ARBA00022692"/>
    </source>
</evidence>
<keyword evidence="9" id="KW-0482">Metalloprotease</keyword>
<reference evidence="13 14" key="1">
    <citation type="submission" date="2019-08" db="EMBL/GenBank/DDBJ databases">
        <title>Parahaliea maris sp. nov., isolated from the surface seawater.</title>
        <authorList>
            <person name="Liu Y."/>
        </authorList>
    </citation>
    <scope>NUCLEOTIDE SEQUENCE [LARGE SCALE GENOMIC DNA]</scope>
    <source>
        <strain evidence="13 14">HSLHS9</strain>
    </source>
</reference>
<keyword evidence="10 11" id="KW-0472">Membrane</keyword>
<protein>
    <submittedName>
        <fullName evidence="13">M48 family metallopeptidase</fullName>
    </submittedName>
</protein>
<proteinExistence type="predicted"/>
<evidence type="ECO:0000256" key="6">
    <source>
        <dbReference type="ARBA" id="ARBA00022801"/>
    </source>
</evidence>
<evidence type="ECO:0000313" key="14">
    <source>
        <dbReference type="Proteomes" id="UP000321039"/>
    </source>
</evidence>
<dbReference type="GO" id="GO:0004222">
    <property type="term" value="F:metalloendopeptidase activity"/>
    <property type="evidence" value="ECO:0007669"/>
    <property type="project" value="InterPro"/>
</dbReference>
<keyword evidence="14" id="KW-1185">Reference proteome</keyword>
<evidence type="ECO:0000256" key="5">
    <source>
        <dbReference type="ARBA" id="ARBA00022723"/>
    </source>
</evidence>
<feature type="transmembrane region" description="Helical" evidence="11">
    <location>
        <begin position="16"/>
        <end position="41"/>
    </location>
</feature>